<dbReference type="OrthoDB" id="9773549at2"/>
<accession>A0A1M7RKY9</accession>
<name>A0A1M7RKY9_9ACTN</name>
<proteinExistence type="predicted"/>
<reference evidence="2 3" key="1">
    <citation type="submission" date="2016-11" db="EMBL/GenBank/DDBJ databases">
        <authorList>
            <person name="Jaros S."/>
            <person name="Januszkiewicz K."/>
            <person name="Wedrychowicz H."/>
        </authorList>
    </citation>
    <scope>NUCLEOTIDE SEQUENCE [LARGE SCALE GENOMIC DNA]</scope>
    <source>
        <strain evidence="2 3">DSM 46144</strain>
    </source>
</reference>
<evidence type="ECO:0000259" key="1">
    <source>
        <dbReference type="Pfam" id="PF12697"/>
    </source>
</evidence>
<dbReference type="InterPro" id="IPR029058">
    <property type="entry name" value="AB_hydrolase_fold"/>
</dbReference>
<evidence type="ECO:0000313" key="3">
    <source>
        <dbReference type="Proteomes" id="UP000184440"/>
    </source>
</evidence>
<dbReference type="EMBL" id="FRCS01000017">
    <property type="protein sequence ID" value="SHN46738.1"/>
    <property type="molecule type" value="Genomic_DNA"/>
</dbReference>
<dbReference type="InterPro" id="IPR052897">
    <property type="entry name" value="Sec-Metab_Biosynth_Hydrolase"/>
</dbReference>
<dbReference type="Proteomes" id="UP000184440">
    <property type="component" value="Unassembled WGS sequence"/>
</dbReference>
<dbReference type="AlphaFoldDB" id="A0A1M7RKY9"/>
<dbReference type="PANTHER" id="PTHR37017">
    <property type="entry name" value="AB HYDROLASE-1 DOMAIN-CONTAINING PROTEIN-RELATED"/>
    <property type="match status" value="1"/>
</dbReference>
<keyword evidence="3" id="KW-1185">Reference proteome</keyword>
<dbReference type="STRING" id="134849.SAMN05443668_117121"/>
<dbReference type="InterPro" id="IPR000073">
    <property type="entry name" value="AB_hydrolase_1"/>
</dbReference>
<dbReference type="GO" id="GO:0003824">
    <property type="term" value="F:catalytic activity"/>
    <property type="evidence" value="ECO:0007669"/>
    <property type="project" value="UniProtKB-ARBA"/>
</dbReference>
<dbReference type="Gene3D" id="3.40.50.1820">
    <property type="entry name" value="alpha/beta hydrolase"/>
    <property type="match status" value="1"/>
</dbReference>
<organism evidence="2 3">
    <name type="scientific">Cryptosporangium aurantiacum</name>
    <dbReference type="NCBI Taxonomy" id="134849"/>
    <lineage>
        <taxon>Bacteria</taxon>
        <taxon>Bacillati</taxon>
        <taxon>Actinomycetota</taxon>
        <taxon>Actinomycetes</taxon>
        <taxon>Cryptosporangiales</taxon>
        <taxon>Cryptosporangiaceae</taxon>
        <taxon>Cryptosporangium</taxon>
    </lineage>
</organism>
<dbReference type="PANTHER" id="PTHR37017:SF11">
    <property type="entry name" value="ESTERASE_LIPASE_THIOESTERASE DOMAIN-CONTAINING PROTEIN"/>
    <property type="match status" value="1"/>
</dbReference>
<sequence length="230" mass="24528">MGVVLVHGLWHGVWTWEAVRAALADRGVQSVAVELPLTDLDADVAAVRAVLDRVEGPAVLVGHSYGGAVITAAGVHPAVRHLLYVAAFQLDQGESVSRLLPGESFPQTRLAEAMRVGETEVDVDPVLGPQLLYSDAPAEITAVAASRLRPVGRALFRGVPTPIAWRSTPSTYLVCGEDRVVHPELQRAMARRATRTLEWPSGHSPALTRPERLATLLAELAAGAADTRHG</sequence>
<gene>
    <name evidence="2" type="ORF">SAMN05443668_117121</name>
</gene>
<dbReference type="SUPFAM" id="SSF53474">
    <property type="entry name" value="alpha/beta-Hydrolases"/>
    <property type="match status" value="1"/>
</dbReference>
<dbReference type="Pfam" id="PF12697">
    <property type="entry name" value="Abhydrolase_6"/>
    <property type="match status" value="1"/>
</dbReference>
<protein>
    <submittedName>
        <fullName evidence="2">Pimeloyl-ACP methyl ester carboxylesterase</fullName>
    </submittedName>
</protein>
<feature type="domain" description="AB hydrolase-1" evidence="1">
    <location>
        <begin position="3"/>
        <end position="214"/>
    </location>
</feature>
<dbReference type="RefSeq" id="WP_073263963.1">
    <property type="nucleotide sequence ID" value="NZ_FRCS01000017.1"/>
</dbReference>
<evidence type="ECO:0000313" key="2">
    <source>
        <dbReference type="EMBL" id="SHN46738.1"/>
    </source>
</evidence>